<dbReference type="SUPFAM" id="SSF53850">
    <property type="entry name" value="Periplasmic binding protein-like II"/>
    <property type="match status" value="1"/>
</dbReference>
<dbReference type="SUPFAM" id="SSF46785">
    <property type="entry name" value="Winged helix' DNA-binding domain"/>
    <property type="match status" value="1"/>
</dbReference>
<dbReference type="InterPro" id="IPR036388">
    <property type="entry name" value="WH-like_DNA-bd_sf"/>
</dbReference>
<gene>
    <name evidence="6" type="ORF">DW747_09635</name>
</gene>
<keyword evidence="3" id="KW-0238">DNA-binding</keyword>
<dbReference type="PRINTS" id="PR00039">
    <property type="entry name" value="HTHLYSR"/>
</dbReference>
<dbReference type="FunFam" id="1.10.10.10:FF:000001">
    <property type="entry name" value="LysR family transcriptional regulator"/>
    <property type="match status" value="1"/>
</dbReference>
<dbReference type="Proteomes" id="UP000261231">
    <property type="component" value="Unassembled WGS sequence"/>
</dbReference>
<dbReference type="InterPro" id="IPR000847">
    <property type="entry name" value="LysR_HTH_N"/>
</dbReference>
<dbReference type="Pfam" id="PF00126">
    <property type="entry name" value="HTH_1"/>
    <property type="match status" value="1"/>
</dbReference>
<dbReference type="OrthoDB" id="9785745at2"/>
<dbReference type="GO" id="GO:0003677">
    <property type="term" value="F:DNA binding"/>
    <property type="evidence" value="ECO:0007669"/>
    <property type="project" value="UniProtKB-KW"/>
</dbReference>
<keyword evidence="7" id="KW-1185">Reference proteome</keyword>
<dbReference type="RefSeq" id="WP_117540244.1">
    <property type="nucleotide sequence ID" value="NZ_JAQCWV010000008.1"/>
</dbReference>
<dbReference type="Gene3D" id="3.40.190.290">
    <property type="match status" value="1"/>
</dbReference>
<evidence type="ECO:0000259" key="5">
    <source>
        <dbReference type="PROSITE" id="PS50931"/>
    </source>
</evidence>
<evidence type="ECO:0000256" key="4">
    <source>
        <dbReference type="ARBA" id="ARBA00023163"/>
    </source>
</evidence>
<dbReference type="Pfam" id="PF03466">
    <property type="entry name" value="LysR_substrate"/>
    <property type="match status" value="1"/>
</dbReference>
<comment type="similarity">
    <text evidence="1">Belongs to the LysR transcriptional regulatory family.</text>
</comment>
<dbReference type="GO" id="GO:0032993">
    <property type="term" value="C:protein-DNA complex"/>
    <property type="evidence" value="ECO:0007669"/>
    <property type="project" value="TreeGrafter"/>
</dbReference>
<evidence type="ECO:0000256" key="2">
    <source>
        <dbReference type="ARBA" id="ARBA00023015"/>
    </source>
</evidence>
<comment type="caution">
    <text evidence="6">The sequence shown here is derived from an EMBL/GenBank/DDBJ whole genome shotgun (WGS) entry which is preliminary data.</text>
</comment>
<evidence type="ECO:0000313" key="6">
    <source>
        <dbReference type="EMBL" id="RGC46776.1"/>
    </source>
</evidence>
<name>A0A3E2XL15_9FIRM</name>
<evidence type="ECO:0000256" key="3">
    <source>
        <dbReference type="ARBA" id="ARBA00023125"/>
    </source>
</evidence>
<dbReference type="GO" id="GO:0003700">
    <property type="term" value="F:DNA-binding transcription factor activity"/>
    <property type="evidence" value="ECO:0007669"/>
    <property type="project" value="InterPro"/>
</dbReference>
<dbReference type="EMBL" id="QVFD01000008">
    <property type="protein sequence ID" value="RGC46776.1"/>
    <property type="molecule type" value="Genomic_DNA"/>
</dbReference>
<organism evidence="6 7">
    <name type="scientific">Coprococcus catus</name>
    <dbReference type="NCBI Taxonomy" id="116085"/>
    <lineage>
        <taxon>Bacteria</taxon>
        <taxon>Bacillati</taxon>
        <taxon>Bacillota</taxon>
        <taxon>Clostridia</taxon>
        <taxon>Lachnospirales</taxon>
        <taxon>Lachnospiraceae</taxon>
        <taxon>Coprococcus</taxon>
    </lineage>
</organism>
<accession>A0A3E2XL15</accession>
<evidence type="ECO:0000313" key="7">
    <source>
        <dbReference type="Proteomes" id="UP000261231"/>
    </source>
</evidence>
<proteinExistence type="inferred from homology"/>
<dbReference type="PROSITE" id="PS50931">
    <property type="entry name" value="HTH_LYSR"/>
    <property type="match status" value="1"/>
</dbReference>
<evidence type="ECO:0000256" key="1">
    <source>
        <dbReference type="ARBA" id="ARBA00009437"/>
    </source>
</evidence>
<dbReference type="PANTHER" id="PTHR30346">
    <property type="entry name" value="TRANSCRIPTIONAL DUAL REGULATOR HCAR-RELATED"/>
    <property type="match status" value="1"/>
</dbReference>
<dbReference type="AlphaFoldDB" id="A0A3E2XL15"/>
<reference evidence="6 7" key="1">
    <citation type="submission" date="2018-08" db="EMBL/GenBank/DDBJ databases">
        <title>A genome reference for cultivated species of the human gut microbiota.</title>
        <authorList>
            <person name="Zou Y."/>
            <person name="Xue W."/>
            <person name="Luo G."/>
        </authorList>
    </citation>
    <scope>NUCLEOTIDE SEQUENCE [LARGE SCALE GENOMIC DNA]</scope>
    <source>
        <strain evidence="6 7">AM28-39</strain>
    </source>
</reference>
<dbReference type="InterPro" id="IPR036390">
    <property type="entry name" value="WH_DNA-bd_sf"/>
</dbReference>
<keyword evidence="2" id="KW-0805">Transcription regulation</keyword>
<feature type="domain" description="HTH lysR-type" evidence="5">
    <location>
        <begin position="1"/>
        <end position="58"/>
    </location>
</feature>
<sequence>MTLNQLEYFQTIARLQHFHNAAVELNIAQPSLSRSMALLEQELNVILFERKGRGIVLTKAGHVFLEHVDKIMHEIHTAERKMQELANSEGHINIAYVFPLANYYIPHMVRSFLNANPGRNITFQFNQSYTKPMIQGLKENDFDIIFCSSVDNEPEICFVPIITQDMVVITPKDHPLASHGSVASQELANHTVIGYERYSGLGGYTRNFFKEHNIPVNILCECPDENSIAALVAENFGIALVANTDTIHQFDVDILPLSDISLTHTVHMGYLKNHYQIPVIREFIQFVKKHTNR</sequence>
<dbReference type="InterPro" id="IPR005119">
    <property type="entry name" value="LysR_subst-bd"/>
</dbReference>
<dbReference type="PANTHER" id="PTHR30346:SF28">
    <property type="entry name" value="HTH-TYPE TRANSCRIPTIONAL REGULATOR CYNR"/>
    <property type="match status" value="1"/>
</dbReference>
<protein>
    <submittedName>
        <fullName evidence="6">LysR family transcriptional regulator</fullName>
    </submittedName>
</protein>
<keyword evidence="4" id="KW-0804">Transcription</keyword>
<dbReference type="Gene3D" id="1.10.10.10">
    <property type="entry name" value="Winged helix-like DNA-binding domain superfamily/Winged helix DNA-binding domain"/>
    <property type="match status" value="1"/>
</dbReference>